<dbReference type="AlphaFoldDB" id="A0A7X1F4P2"/>
<comment type="caution">
    <text evidence="3">The sequence shown here is derived from an EMBL/GenBank/DDBJ whole genome shotgun (WGS) entry which is preliminary data.</text>
</comment>
<protein>
    <submittedName>
        <fullName evidence="3">Alpha/beta hydrolase</fullName>
    </submittedName>
</protein>
<keyword evidence="4" id="KW-1185">Reference proteome</keyword>
<evidence type="ECO:0000313" key="3">
    <source>
        <dbReference type="EMBL" id="MBC2650320.1"/>
    </source>
</evidence>
<dbReference type="PRINTS" id="PR00111">
    <property type="entry name" value="ABHYDROLASE"/>
</dbReference>
<dbReference type="Proteomes" id="UP000520156">
    <property type="component" value="Unassembled WGS sequence"/>
</dbReference>
<dbReference type="SUPFAM" id="SSF53474">
    <property type="entry name" value="alpha/beta-Hydrolases"/>
    <property type="match status" value="1"/>
</dbReference>
<proteinExistence type="predicted"/>
<gene>
    <name evidence="3" type="ORF">H7F49_01210</name>
</gene>
<evidence type="ECO:0000256" key="1">
    <source>
        <dbReference type="SAM" id="SignalP"/>
    </source>
</evidence>
<dbReference type="InterPro" id="IPR050266">
    <property type="entry name" value="AB_hydrolase_sf"/>
</dbReference>
<evidence type="ECO:0000259" key="2">
    <source>
        <dbReference type="Pfam" id="PF12697"/>
    </source>
</evidence>
<keyword evidence="3" id="KW-0378">Hydrolase</keyword>
<keyword evidence="1" id="KW-0732">Signal</keyword>
<dbReference type="InterPro" id="IPR000073">
    <property type="entry name" value="AB_hydrolase_1"/>
</dbReference>
<organism evidence="3 4">
    <name type="scientific">Novosphingobium aerophilum</name>
    <dbReference type="NCBI Taxonomy" id="2839843"/>
    <lineage>
        <taxon>Bacteria</taxon>
        <taxon>Pseudomonadati</taxon>
        <taxon>Pseudomonadota</taxon>
        <taxon>Alphaproteobacteria</taxon>
        <taxon>Sphingomonadales</taxon>
        <taxon>Sphingomonadaceae</taxon>
        <taxon>Novosphingobium</taxon>
    </lineage>
</organism>
<name>A0A7X1F4P2_9SPHN</name>
<dbReference type="PANTHER" id="PTHR43798">
    <property type="entry name" value="MONOACYLGLYCEROL LIPASE"/>
    <property type="match status" value="1"/>
</dbReference>
<dbReference type="RefSeq" id="WP_185681724.1">
    <property type="nucleotide sequence ID" value="NZ_JACLAU010000001.1"/>
</dbReference>
<dbReference type="InterPro" id="IPR029058">
    <property type="entry name" value="AB_hydrolase_fold"/>
</dbReference>
<evidence type="ECO:0000313" key="4">
    <source>
        <dbReference type="Proteomes" id="UP000520156"/>
    </source>
</evidence>
<dbReference type="EMBL" id="JACLAU010000001">
    <property type="protein sequence ID" value="MBC2650320.1"/>
    <property type="molecule type" value="Genomic_DNA"/>
</dbReference>
<feature type="signal peptide" evidence="1">
    <location>
        <begin position="1"/>
        <end position="24"/>
    </location>
</feature>
<feature type="domain" description="AB hydrolase-1" evidence="2">
    <location>
        <begin position="41"/>
        <end position="282"/>
    </location>
</feature>
<feature type="chain" id="PRO_5031245088" evidence="1">
    <location>
        <begin position="25"/>
        <end position="294"/>
    </location>
</feature>
<sequence>MFHPVGAAVAAIVLGTLAVAPAQAFTSDRIIVTVQGSGPDVILVPGLTSNPRIYNALVSGLPGYRYHLVQVRGFSGTAPGANVQGDVSAAVAEELARYVREEKLVKPALIGHSMGGTIGMMLASRHPDALGRLMVVDMVPFTGAFFGAKTGAEARAIVEGMQARMAGNPDGMKAMMTQMVAGMVNNEAERPAVMEDSRTSDPALTARTYADIQATDLRAELKAVTVPVTVLYVKPAMAAGVPDDQFDAGYRIQYANVPGAVLTRIPDAAHFIMLDAPARFLAEVKQFLPAPPRS</sequence>
<dbReference type="Gene3D" id="3.40.50.1820">
    <property type="entry name" value="alpha/beta hydrolase"/>
    <property type="match status" value="1"/>
</dbReference>
<accession>A0A7X1F4P2</accession>
<reference evidence="3 4" key="1">
    <citation type="submission" date="2020-08" db="EMBL/GenBank/DDBJ databases">
        <title>The genome sequence of Novosphingobium flavum 4Y4.</title>
        <authorList>
            <person name="Liu Y."/>
        </authorList>
    </citation>
    <scope>NUCLEOTIDE SEQUENCE [LARGE SCALE GENOMIC DNA]</scope>
    <source>
        <strain evidence="3 4">4Y4</strain>
    </source>
</reference>
<dbReference type="GO" id="GO:0016787">
    <property type="term" value="F:hydrolase activity"/>
    <property type="evidence" value="ECO:0007669"/>
    <property type="project" value="UniProtKB-KW"/>
</dbReference>
<dbReference type="Pfam" id="PF12697">
    <property type="entry name" value="Abhydrolase_6"/>
    <property type="match status" value="1"/>
</dbReference>